<organism evidence="1 2">
    <name type="scientific">Bradyrhizobium guangdongense</name>
    <dbReference type="NCBI Taxonomy" id="1325090"/>
    <lineage>
        <taxon>Bacteria</taxon>
        <taxon>Pseudomonadati</taxon>
        <taxon>Pseudomonadota</taxon>
        <taxon>Alphaproteobacteria</taxon>
        <taxon>Hyphomicrobiales</taxon>
        <taxon>Nitrobacteraceae</taxon>
        <taxon>Bradyrhizobium</taxon>
    </lineage>
</organism>
<name>A0AA87W7J1_9BRAD</name>
<evidence type="ECO:0000313" key="2">
    <source>
        <dbReference type="Proteomes" id="UP000625079"/>
    </source>
</evidence>
<evidence type="ECO:0000313" key="1">
    <source>
        <dbReference type="EMBL" id="GGI27818.1"/>
    </source>
</evidence>
<comment type="caution">
    <text evidence="1">The sequence shown here is derived from an EMBL/GenBank/DDBJ whole genome shotgun (WGS) entry which is preliminary data.</text>
</comment>
<reference evidence="1" key="2">
    <citation type="submission" date="2022-12" db="EMBL/GenBank/DDBJ databases">
        <authorList>
            <person name="Sun Q."/>
            <person name="Zhou Y."/>
        </authorList>
    </citation>
    <scope>NUCLEOTIDE SEQUENCE</scope>
    <source>
        <strain evidence="1">CGMCC 1.15034</strain>
    </source>
</reference>
<protein>
    <submittedName>
        <fullName evidence="1">Uncharacterized protein</fullName>
    </submittedName>
</protein>
<dbReference type="AlphaFoldDB" id="A0AA87W7J1"/>
<sequence>MGCSHVGAVHAWGGAVNFVEFVAKLFRGKLTLPALGVSMFDPATTALLRAVSDEVCEDVSRHETAARTHVASRILEAATNGDSSPEKLKQVGRAALHDAPTMWR</sequence>
<dbReference type="Proteomes" id="UP000625079">
    <property type="component" value="Unassembled WGS sequence"/>
</dbReference>
<gene>
    <name evidence="1" type="ORF">GCM10010987_46290</name>
</gene>
<proteinExistence type="predicted"/>
<reference evidence="1" key="1">
    <citation type="journal article" date="2014" name="Int. J. Syst. Evol. Microbiol.">
        <title>Complete genome sequence of Corynebacterium casei LMG S-19264T (=DSM 44701T), isolated from a smear-ripened cheese.</title>
        <authorList>
            <consortium name="US DOE Joint Genome Institute (JGI-PGF)"/>
            <person name="Walter F."/>
            <person name="Albersmeier A."/>
            <person name="Kalinowski J."/>
            <person name="Ruckert C."/>
        </authorList>
    </citation>
    <scope>NUCLEOTIDE SEQUENCE</scope>
    <source>
        <strain evidence="1">CGMCC 1.15034</strain>
    </source>
</reference>
<dbReference type="EMBL" id="BMHC01000011">
    <property type="protein sequence ID" value="GGI27818.1"/>
    <property type="molecule type" value="Genomic_DNA"/>
</dbReference>
<accession>A0AA87W7J1</accession>